<protein>
    <submittedName>
        <fullName evidence="1">Uncharacterized protein</fullName>
    </submittedName>
</protein>
<dbReference type="EMBL" id="JAAOZD010000003">
    <property type="protein sequence ID" value="NIJ01665.1"/>
    <property type="molecule type" value="Genomic_DNA"/>
</dbReference>
<proteinExistence type="predicted"/>
<evidence type="ECO:0000313" key="2">
    <source>
        <dbReference type="Proteomes" id="UP000802392"/>
    </source>
</evidence>
<organism evidence="1 2">
    <name type="scientific">Paenarthrobacter ilicis</name>
    <dbReference type="NCBI Taxonomy" id="43665"/>
    <lineage>
        <taxon>Bacteria</taxon>
        <taxon>Bacillati</taxon>
        <taxon>Actinomycetota</taxon>
        <taxon>Actinomycetes</taxon>
        <taxon>Micrococcales</taxon>
        <taxon>Micrococcaceae</taxon>
        <taxon>Paenarthrobacter</taxon>
    </lineage>
</organism>
<name>A0ABX0TGL7_9MICC</name>
<sequence>MIFAITNGPKTALEAVALYRPVPRVHAGSQ</sequence>
<evidence type="ECO:0000313" key="1">
    <source>
        <dbReference type="EMBL" id="NIJ01665.1"/>
    </source>
</evidence>
<gene>
    <name evidence="1" type="ORF">FHR86_001986</name>
</gene>
<accession>A0ABX0TGL7</accession>
<dbReference type="Proteomes" id="UP000802392">
    <property type="component" value="Unassembled WGS sequence"/>
</dbReference>
<reference evidence="1 2" key="1">
    <citation type="submission" date="2020-03" db="EMBL/GenBank/DDBJ databases">
        <title>Genomic Encyclopedia of Type Strains, Phase III (KMG-III): the genomes of soil and plant-associated and newly described type strains.</title>
        <authorList>
            <person name="Whitman W."/>
        </authorList>
    </citation>
    <scope>NUCLEOTIDE SEQUENCE [LARGE SCALE GENOMIC DNA]</scope>
    <source>
        <strain evidence="1 2">CECT 4207</strain>
    </source>
</reference>
<comment type="caution">
    <text evidence="1">The sequence shown here is derived from an EMBL/GenBank/DDBJ whole genome shotgun (WGS) entry which is preliminary data.</text>
</comment>
<keyword evidence="2" id="KW-1185">Reference proteome</keyword>